<keyword evidence="4" id="KW-0808">Transferase</keyword>
<organism evidence="13 14">
    <name type="scientific">Vibrio fortis</name>
    <dbReference type="NCBI Taxonomy" id="212667"/>
    <lineage>
        <taxon>Bacteria</taxon>
        <taxon>Pseudomonadati</taxon>
        <taxon>Pseudomonadota</taxon>
        <taxon>Gammaproteobacteria</taxon>
        <taxon>Vibrionales</taxon>
        <taxon>Vibrionaceae</taxon>
        <taxon>Vibrio</taxon>
    </lineage>
</organism>
<dbReference type="PANTHER" id="PTHR46663">
    <property type="entry name" value="DIGUANYLATE CYCLASE DGCT-RELATED"/>
    <property type="match status" value="1"/>
</dbReference>
<dbReference type="PROSITE" id="PS50113">
    <property type="entry name" value="PAC"/>
    <property type="match status" value="1"/>
</dbReference>
<dbReference type="PROSITE" id="PS50887">
    <property type="entry name" value="GGDEF"/>
    <property type="match status" value="1"/>
</dbReference>
<dbReference type="NCBIfam" id="TIGR00254">
    <property type="entry name" value="GGDEF"/>
    <property type="match status" value="1"/>
</dbReference>
<dbReference type="InterPro" id="IPR001610">
    <property type="entry name" value="PAC"/>
</dbReference>
<dbReference type="SUPFAM" id="SSF55785">
    <property type="entry name" value="PYP-like sensor domain (PAS domain)"/>
    <property type="match status" value="1"/>
</dbReference>
<keyword evidence="6" id="KW-0418">Kinase</keyword>
<dbReference type="InterPro" id="IPR043128">
    <property type="entry name" value="Rev_trsase/Diguanyl_cyclase"/>
</dbReference>
<dbReference type="InterPro" id="IPR000160">
    <property type="entry name" value="GGDEF_dom"/>
</dbReference>
<evidence type="ECO:0000256" key="8">
    <source>
        <dbReference type="ARBA" id="ARBA00023012"/>
    </source>
</evidence>
<dbReference type="GO" id="GO:0005886">
    <property type="term" value="C:plasma membrane"/>
    <property type="evidence" value="ECO:0007669"/>
    <property type="project" value="UniProtKB-SubCell"/>
</dbReference>
<reference evidence="13 14" key="1">
    <citation type="submission" date="2014-02" db="EMBL/GenBank/DDBJ databases">
        <title>Vibrio fortis Dalian14 Genome Sequencing.</title>
        <authorList>
            <person name="Wang Y."/>
            <person name="Song L."/>
            <person name="Liu G."/>
            <person name="Ding J."/>
        </authorList>
    </citation>
    <scope>NUCLEOTIDE SEQUENCE [LARGE SCALE GENOMIC DNA]</scope>
    <source>
        <strain evidence="13 14">Dalian14</strain>
    </source>
</reference>
<feature type="domain" description="GGDEF" evidence="12">
    <location>
        <begin position="503"/>
        <end position="627"/>
    </location>
</feature>
<dbReference type="PROSITE" id="PS50112">
    <property type="entry name" value="PAS"/>
    <property type="match status" value="1"/>
</dbReference>
<protein>
    <submittedName>
        <fullName evidence="13">Diguanylate cyclase</fullName>
    </submittedName>
</protein>
<dbReference type="RefSeq" id="WP_032552603.1">
    <property type="nucleotide sequence ID" value="NZ_JFFR01000027.1"/>
</dbReference>
<feature type="domain" description="PAS" evidence="10">
    <location>
        <begin position="344"/>
        <end position="390"/>
    </location>
</feature>
<dbReference type="Gene3D" id="3.30.70.270">
    <property type="match status" value="1"/>
</dbReference>
<feature type="domain" description="PAC" evidence="11">
    <location>
        <begin position="415"/>
        <end position="469"/>
    </location>
</feature>
<keyword evidence="8" id="KW-0902">Two-component regulatory system</keyword>
<dbReference type="Proteomes" id="UP000027219">
    <property type="component" value="Unassembled WGS sequence"/>
</dbReference>
<dbReference type="SUPFAM" id="SSF103190">
    <property type="entry name" value="Sensory domain-like"/>
    <property type="match status" value="2"/>
</dbReference>
<dbReference type="GO" id="GO:0016301">
    <property type="term" value="F:kinase activity"/>
    <property type="evidence" value="ECO:0007669"/>
    <property type="project" value="UniProtKB-KW"/>
</dbReference>
<dbReference type="STRING" id="212667.VFDL14_20295"/>
<evidence type="ECO:0000256" key="6">
    <source>
        <dbReference type="ARBA" id="ARBA00022777"/>
    </source>
</evidence>
<dbReference type="InterPro" id="IPR052163">
    <property type="entry name" value="DGC-Regulatory_Protein"/>
</dbReference>
<evidence type="ECO:0000313" key="13">
    <source>
        <dbReference type="EMBL" id="KDN27244.1"/>
    </source>
</evidence>
<name>A0A066USZ5_9VIBR</name>
<evidence type="ECO:0000256" key="4">
    <source>
        <dbReference type="ARBA" id="ARBA00022679"/>
    </source>
</evidence>
<dbReference type="GO" id="GO:0000160">
    <property type="term" value="P:phosphorelay signal transduction system"/>
    <property type="evidence" value="ECO:0007669"/>
    <property type="project" value="UniProtKB-KW"/>
</dbReference>
<dbReference type="InterPro" id="IPR048760">
    <property type="entry name" value="VP0354-like_sensor_dom"/>
</dbReference>
<evidence type="ECO:0000256" key="9">
    <source>
        <dbReference type="SAM" id="Phobius"/>
    </source>
</evidence>
<comment type="cofactor">
    <cofactor evidence="1">
        <name>Mg(2+)</name>
        <dbReference type="ChEBI" id="CHEBI:18420"/>
    </cofactor>
</comment>
<dbReference type="Pfam" id="PF21623">
    <property type="entry name" value="HK_sensor_dom_bact"/>
    <property type="match status" value="1"/>
</dbReference>
<dbReference type="PANTHER" id="PTHR46663:SF3">
    <property type="entry name" value="SLL0267 PROTEIN"/>
    <property type="match status" value="1"/>
</dbReference>
<keyword evidence="3" id="KW-0597">Phosphoprotein</keyword>
<keyword evidence="14" id="KW-1185">Reference proteome</keyword>
<dbReference type="SMART" id="SM00086">
    <property type="entry name" value="PAC"/>
    <property type="match status" value="1"/>
</dbReference>
<keyword evidence="7" id="KW-0067">ATP-binding</keyword>
<keyword evidence="9" id="KW-1133">Transmembrane helix</keyword>
<evidence type="ECO:0000256" key="3">
    <source>
        <dbReference type="ARBA" id="ARBA00022553"/>
    </source>
</evidence>
<evidence type="ECO:0000313" key="14">
    <source>
        <dbReference type="Proteomes" id="UP000027219"/>
    </source>
</evidence>
<keyword evidence="5" id="KW-0547">Nucleotide-binding</keyword>
<dbReference type="Gene3D" id="3.30.450.20">
    <property type="entry name" value="PAS domain"/>
    <property type="match status" value="3"/>
</dbReference>
<feature type="transmembrane region" description="Helical" evidence="9">
    <location>
        <begin position="311"/>
        <end position="335"/>
    </location>
</feature>
<dbReference type="GO" id="GO:0005524">
    <property type="term" value="F:ATP binding"/>
    <property type="evidence" value="ECO:0007669"/>
    <property type="project" value="UniProtKB-KW"/>
</dbReference>
<dbReference type="FunFam" id="3.30.70.270:FF:000001">
    <property type="entry name" value="Diguanylate cyclase domain protein"/>
    <property type="match status" value="1"/>
</dbReference>
<dbReference type="OrthoDB" id="9812260at2"/>
<dbReference type="AlphaFoldDB" id="A0A066USZ5"/>
<dbReference type="SUPFAM" id="SSF55073">
    <property type="entry name" value="Nucleotide cyclase"/>
    <property type="match status" value="1"/>
</dbReference>
<keyword evidence="9" id="KW-0812">Transmembrane</keyword>
<dbReference type="InterPro" id="IPR029787">
    <property type="entry name" value="Nucleotide_cyclase"/>
</dbReference>
<accession>A0A066USZ5</accession>
<dbReference type="CDD" id="cd00130">
    <property type="entry name" value="PAS"/>
    <property type="match status" value="1"/>
</dbReference>
<dbReference type="CDD" id="cd01949">
    <property type="entry name" value="GGDEF"/>
    <property type="match status" value="1"/>
</dbReference>
<dbReference type="SMART" id="SM00267">
    <property type="entry name" value="GGDEF"/>
    <property type="match status" value="1"/>
</dbReference>
<dbReference type="NCBIfam" id="TIGR00229">
    <property type="entry name" value="sensory_box"/>
    <property type="match status" value="1"/>
</dbReference>
<dbReference type="Pfam" id="PF00990">
    <property type="entry name" value="GGDEF"/>
    <property type="match status" value="1"/>
</dbReference>
<evidence type="ECO:0000256" key="2">
    <source>
        <dbReference type="ARBA" id="ARBA00004533"/>
    </source>
</evidence>
<comment type="subcellular location">
    <subcellularLocation>
        <location evidence="2">Cell inner membrane</location>
    </subcellularLocation>
</comment>
<keyword evidence="9" id="KW-0472">Membrane</keyword>
<evidence type="ECO:0000259" key="11">
    <source>
        <dbReference type="PROSITE" id="PS50113"/>
    </source>
</evidence>
<evidence type="ECO:0000256" key="1">
    <source>
        <dbReference type="ARBA" id="ARBA00001946"/>
    </source>
</evidence>
<evidence type="ECO:0000259" key="10">
    <source>
        <dbReference type="PROSITE" id="PS50112"/>
    </source>
</evidence>
<dbReference type="Pfam" id="PF13426">
    <property type="entry name" value="PAS_9"/>
    <property type="match status" value="1"/>
</dbReference>
<comment type="caution">
    <text evidence="13">The sequence shown here is derived from an EMBL/GenBank/DDBJ whole genome shotgun (WGS) entry which is preliminary data.</text>
</comment>
<dbReference type="EMBL" id="JFFR01000027">
    <property type="protein sequence ID" value="KDN27244.1"/>
    <property type="molecule type" value="Genomic_DNA"/>
</dbReference>
<dbReference type="InterPro" id="IPR000014">
    <property type="entry name" value="PAS"/>
</dbReference>
<evidence type="ECO:0000259" key="12">
    <source>
        <dbReference type="PROSITE" id="PS50887"/>
    </source>
</evidence>
<evidence type="ECO:0000256" key="5">
    <source>
        <dbReference type="ARBA" id="ARBA00022741"/>
    </source>
</evidence>
<dbReference type="InterPro" id="IPR035965">
    <property type="entry name" value="PAS-like_dom_sf"/>
</dbReference>
<dbReference type="InterPro" id="IPR000700">
    <property type="entry name" value="PAS-assoc_C"/>
</dbReference>
<sequence length="634" mass="72038">MKASIKKLAGQFLCTVLALGIVPALYINSEFDRIKAQYDTNIKQASQNQIEYSFHELGLIIREVSNTIPTIAESTTLKRAIQSPSNDNIHALQDLWLMLANGQKYYSQLRYLDLKGDERIRINYQDGEARVVPDSQLQNKASRDYFTTLQQLKVGEIASFGIDLEYENGEPVTPLLPALRIMTPVAVDDSIVGYFIVNLNMVEIYDRLHYTFGSSLAQPILINSSGHILMSPEPDQAFGHLIDARADNTYAVTHPELWNEILQQRSGSYFDGKDWYFYADISPNIEQLEGPVHMVLHVDNQQLSAQYQQEYTAIIIQIVTLSILISIVSGVFVAWNVNHKKNSIESQLAKAAMNGMSALVITDRNNRIVKVNREFTRASGYTLEEVKGKQPSIFASGKNNQEFYMRMWAIINERGMWEGEVINRRKDGSLITEILRIQTIKDSNNVIQFYVASFVDISKRKELENKLRNLSEKDALAGCWNRRKFDEELRDECNRVARYPEFEQSCLAIVDIDHFKRINDQFGHDYGDKVIQVVAGVLQRECRETDFVARIGGEEFGIVLPHTKPNEAYCVLNRLRVAISLELDDQVTVSGGVTNVTHDSKLSYKCADLALYEAKANGRNNICLFLDSEMEQIA</sequence>
<evidence type="ECO:0000256" key="7">
    <source>
        <dbReference type="ARBA" id="ARBA00022840"/>
    </source>
</evidence>
<dbReference type="InterPro" id="IPR029151">
    <property type="entry name" value="Sensor-like_sf"/>
</dbReference>
<proteinExistence type="predicted"/>
<gene>
    <name evidence="13" type="ORF">VFDL14_20295</name>
</gene>